<sequence>KDYQAQLARGEIHHFLFPEFLSIISNNRAVAGATMSFLQMLMEEGVSSIHSGALREAIRFKHPACVGVIACLPRPAYLANRMTWMVSGLLSRFLVVSYSYGLETVEAIFNSIGEGAYRQTDSILMMPPDHPLLVDLPDDVAAKCLELTLSITESAREQKAIYGFRELKHVREMVMAHVLWDNQATGDRRAVAAIEDFDGVAALTYLFNEQFNPIGGND</sequence>
<accession>A0A0F8VU61</accession>
<protein>
    <submittedName>
        <fullName evidence="1">Uncharacterized protein</fullName>
    </submittedName>
</protein>
<name>A0A0F8VU61_9ZZZZ</name>
<dbReference type="EMBL" id="LAZR01069347">
    <property type="protein sequence ID" value="KKK47883.1"/>
    <property type="molecule type" value="Genomic_DNA"/>
</dbReference>
<comment type="caution">
    <text evidence="1">The sequence shown here is derived from an EMBL/GenBank/DDBJ whole genome shotgun (WGS) entry which is preliminary data.</text>
</comment>
<evidence type="ECO:0000313" key="1">
    <source>
        <dbReference type="EMBL" id="KKK47883.1"/>
    </source>
</evidence>
<reference evidence="1" key="1">
    <citation type="journal article" date="2015" name="Nature">
        <title>Complex archaea that bridge the gap between prokaryotes and eukaryotes.</title>
        <authorList>
            <person name="Spang A."/>
            <person name="Saw J.H."/>
            <person name="Jorgensen S.L."/>
            <person name="Zaremba-Niedzwiedzka K."/>
            <person name="Martijn J."/>
            <person name="Lind A.E."/>
            <person name="van Eijk R."/>
            <person name="Schleper C."/>
            <person name="Guy L."/>
            <person name="Ettema T.J."/>
        </authorList>
    </citation>
    <scope>NUCLEOTIDE SEQUENCE</scope>
</reference>
<organism evidence="1">
    <name type="scientific">marine sediment metagenome</name>
    <dbReference type="NCBI Taxonomy" id="412755"/>
    <lineage>
        <taxon>unclassified sequences</taxon>
        <taxon>metagenomes</taxon>
        <taxon>ecological metagenomes</taxon>
    </lineage>
</organism>
<proteinExistence type="predicted"/>
<gene>
    <name evidence="1" type="ORF">LCGC14_3150710</name>
</gene>
<dbReference type="AlphaFoldDB" id="A0A0F8VU61"/>
<feature type="non-terminal residue" evidence="1">
    <location>
        <position position="1"/>
    </location>
</feature>